<evidence type="ECO:0000256" key="5">
    <source>
        <dbReference type="HAMAP-Rule" id="MF_00040"/>
    </source>
</evidence>
<dbReference type="Gene3D" id="1.10.132.20">
    <property type="entry name" value="Ribosome-recycling factor"/>
    <property type="match status" value="1"/>
</dbReference>
<sequence>MLDEQVDLVLLTTEENMQKSVESLERELASVRTGRANPALLDSISIDYYGALTPLKQIASIGVVEGTQLLIKPFDKSTIKQIEHAINASDIGIAPQSDATGIRLVLPSLTGERRKEISKKVEKIGEDMKVAIRNIRRTANDEIKKLDMPEDAEKSALDEVQKLTDKYVKVLEEVTAAKIKEVQTI</sequence>
<organism evidence="7 8">
    <name type="scientific">Haploplasma axanthum</name>
    <name type="common">Acholeplasma axanthum</name>
    <dbReference type="NCBI Taxonomy" id="29552"/>
    <lineage>
        <taxon>Bacteria</taxon>
        <taxon>Bacillati</taxon>
        <taxon>Mycoplasmatota</taxon>
        <taxon>Mollicutes</taxon>
        <taxon>Acholeplasmatales</taxon>
        <taxon>Acholeplasmataceae</taxon>
        <taxon>Haploplasma</taxon>
    </lineage>
</organism>
<dbReference type="InterPro" id="IPR036191">
    <property type="entry name" value="RRF_sf"/>
</dbReference>
<proteinExistence type="inferred from homology"/>
<dbReference type="NCBIfam" id="TIGR00496">
    <property type="entry name" value="frr"/>
    <property type="match status" value="1"/>
</dbReference>
<keyword evidence="3 5" id="KW-0963">Cytoplasm</keyword>
<dbReference type="AlphaFoldDB" id="A0A449BCU1"/>
<accession>A0A449BCU1</accession>
<dbReference type="Proteomes" id="UP000289841">
    <property type="component" value="Chromosome"/>
</dbReference>
<gene>
    <name evidence="5 7" type="primary">frr</name>
    <name evidence="7" type="ORF">NCTC10138_00616</name>
</gene>
<dbReference type="Pfam" id="PF01765">
    <property type="entry name" value="RRF"/>
    <property type="match status" value="1"/>
</dbReference>
<evidence type="ECO:0000259" key="6">
    <source>
        <dbReference type="Pfam" id="PF01765"/>
    </source>
</evidence>
<evidence type="ECO:0000256" key="1">
    <source>
        <dbReference type="ARBA" id="ARBA00004496"/>
    </source>
</evidence>
<dbReference type="GO" id="GO:0005737">
    <property type="term" value="C:cytoplasm"/>
    <property type="evidence" value="ECO:0007669"/>
    <property type="project" value="UniProtKB-SubCell"/>
</dbReference>
<keyword evidence="4 5" id="KW-0648">Protein biosynthesis</keyword>
<name>A0A449BCU1_HAPAX</name>
<dbReference type="PANTHER" id="PTHR20982">
    <property type="entry name" value="RIBOSOME RECYCLING FACTOR"/>
    <property type="match status" value="1"/>
</dbReference>
<dbReference type="InterPro" id="IPR023584">
    <property type="entry name" value="Ribosome_recyc_fac_dom"/>
</dbReference>
<evidence type="ECO:0000256" key="4">
    <source>
        <dbReference type="ARBA" id="ARBA00022917"/>
    </source>
</evidence>
<dbReference type="SUPFAM" id="SSF55194">
    <property type="entry name" value="Ribosome recycling factor, RRF"/>
    <property type="match status" value="1"/>
</dbReference>
<dbReference type="STRING" id="1278311.GCA_000428705_01462"/>
<comment type="subcellular location">
    <subcellularLocation>
        <location evidence="1 5">Cytoplasm</location>
    </subcellularLocation>
</comment>
<comment type="similarity">
    <text evidence="2 5">Belongs to the RRF family.</text>
</comment>
<dbReference type="OrthoDB" id="9804006at2"/>
<dbReference type="PANTHER" id="PTHR20982:SF3">
    <property type="entry name" value="MITOCHONDRIAL RIBOSOME RECYCLING FACTOR PSEUDO 1"/>
    <property type="match status" value="1"/>
</dbReference>
<dbReference type="EMBL" id="LR215048">
    <property type="protein sequence ID" value="VEU80256.1"/>
    <property type="molecule type" value="Genomic_DNA"/>
</dbReference>
<reference evidence="7 8" key="1">
    <citation type="submission" date="2019-01" db="EMBL/GenBank/DDBJ databases">
        <authorList>
            <consortium name="Pathogen Informatics"/>
        </authorList>
    </citation>
    <scope>NUCLEOTIDE SEQUENCE [LARGE SCALE GENOMIC DNA]</scope>
    <source>
        <strain evidence="7 8">NCTC10138</strain>
    </source>
</reference>
<evidence type="ECO:0000256" key="3">
    <source>
        <dbReference type="ARBA" id="ARBA00022490"/>
    </source>
</evidence>
<dbReference type="RefSeq" id="WP_035375829.1">
    <property type="nucleotide sequence ID" value="NZ_LR215048.1"/>
</dbReference>
<dbReference type="FunFam" id="1.10.132.20:FF:000001">
    <property type="entry name" value="Ribosome-recycling factor"/>
    <property type="match status" value="1"/>
</dbReference>
<dbReference type="FunFam" id="3.30.1360.40:FF:000001">
    <property type="entry name" value="Ribosome-recycling factor"/>
    <property type="match status" value="1"/>
</dbReference>
<dbReference type="HAMAP" id="MF_00040">
    <property type="entry name" value="RRF"/>
    <property type="match status" value="1"/>
</dbReference>
<dbReference type="GO" id="GO:0006415">
    <property type="term" value="P:translational termination"/>
    <property type="evidence" value="ECO:0007669"/>
    <property type="project" value="UniProtKB-UniRule"/>
</dbReference>
<dbReference type="InterPro" id="IPR002661">
    <property type="entry name" value="Ribosome_recyc_fac"/>
</dbReference>
<dbReference type="GO" id="GO:0043023">
    <property type="term" value="F:ribosomal large subunit binding"/>
    <property type="evidence" value="ECO:0007669"/>
    <property type="project" value="TreeGrafter"/>
</dbReference>
<protein>
    <recommendedName>
        <fullName evidence="5">Ribosome-recycling factor</fullName>
        <shortName evidence="5">RRF</shortName>
    </recommendedName>
    <alternativeName>
        <fullName evidence="5">Ribosome-releasing factor</fullName>
    </alternativeName>
</protein>
<dbReference type="KEGG" id="aaxa:NCTC10138_00616"/>
<dbReference type="CDD" id="cd00520">
    <property type="entry name" value="RRF"/>
    <property type="match status" value="1"/>
</dbReference>
<evidence type="ECO:0000313" key="7">
    <source>
        <dbReference type="EMBL" id="VEU80256.1"/>
    </source>
</evidence>
<keyword evidence="8" id="KW-1185">Reference proteome</keyword>
<evidence type="ECO:0000313" key="8">
    <source>
        <dbReference type="Proteomes" id="UP000289841"/>
    </source>
</evidence>
<evidence type="ECO:0000256" key="2">
    <source>
        <dbReference type="ARBA" id="ARBA00005912"/>
    </source>
</evidence>
<comment type="function">
    <text evidence="5">Responsible for the release of ribosomes from messenger RNA at the termination of protein biosynthesis. May increase the efficiency of translation by recycling ribosomes from one round of translation to another.</text>
</comment>
<feature type="domain" description="Ribosome recycling factor" evidence="6">
    <location>
        <begin position="24"/>
        <end position="182"/>
    </location>
</feature>
<dbReference type="Gene3D" id="3.30.1360.40">
    <property type="match status" value="1"/>
</dbReference>